<dbReference type="Ensembl" id="ENSCAFT00020007371.1">
    <property type="protein sequence ID" value="ENSCAFP00020006369.1"/>
    <property type="gene ID" value="ENSCAFG00020005179.1"/>
</dbReference>
<dbReference type="PANTHER" id="PTHR38502:SF1">
    <property type="entry name" value="OVEREXPRESSED IN COLON CARCINOMA 1 PROTEIN"/>
    <property type="match status" value="1"/>
</dbReference>
<accession>A0A8C0JXH8</accession>
<proteinExistence type="inferred from homology"/>
<evidence type="ECO:0000313" key="2">
    <source>
        <dbReference type="Ensembl" id="ENSCAFP00020006369.1"/>
    </source>
</evidence>
<dbReference type="InterPro" id="IPR029133">
    <property type="entry name" value="OCC1"/>
</dbReference>
<dbReference type="AlphaFoldDB" id="A0A8C0JXH8"/>
<reference evidence="2" key="1">
    <citation type="submission" date="2025-08" db="UniProtKB">
        <authorList>
            <consortium name="Ensembl"/>
        </authorList>
    </citation>
    <scope>IDENTIFICATION</scope>
</reference>
<name>A0A8C0JXH8_CANLU</name>
<dbReference type="Pfam" id="PF15506">
    <property type="entry name" value="OCC1"/>
    <property type="match status" value="1"/>
</dbReference>
<comment type="similarity">
    <text evidence="1">Belongs to the OCC1 family.</text>
</comment>
<sequence>MEWKAECAGREAAAQAYQNVKLICLWFRGHSTSTTLQNYGGVYVGLPSEAVNMISNQTKTVRKSK</sequence>
<dbReference type="GeneTree" id="ENSGT00940000167128"/>
<protein>
    <submittedName>
        <fullName evidence="2">Uncharacterized protein</fullName>
    </submittedName>
</protein>
<reference evidence="2" key="2">
    <citation type="submission" date="2025-09" db="UniProtKB">
        <authorList>
            <consortium name="Ensembl"/>
        </authorList>
    </citation>
    <scope>IDENTIFICATION</scope>
</reference>
<evidence type="ECO:0000313" key="3">
    <source>
        <dbReference type="Proteomes" id="UP000694391"/>
    </source>
</evidence>
<keyword evidence="3" id="KW-1185">Reference proteome</keyword>
<evidence type="ECO:0000256" key="1">
    <source>
        <dbReference type="ARBA" id="ARBA00005237"/>
    </source>
</evidence>
<dbReference type="Proteomes" id="UP000694391">
    <property type="component" value="Unplaced"/>
</dbReference>
<organism evidence="2 3">
    <name type="scientific">Canis lupus dingo</name>
    <name type="common">dingo</name>
    <dbReference type="NCBI Taxonomy" id="286419"/>
    <lineage>
        <taxon>Eukaryota</taxon>
        <taxon>Metazoa</taxon>
        <taxon>Chordata</taxon>
        <taxon>Craniata</taxon>
        <taxon>Vertebrata</taxon>
        <taxon>Euteleostomi</taxon>
        <taxon>Mammalia</taxon>
        <taxon>Eutheria</taxon>
        <taxon>Laurasiatheria</taxon>
        <taxon>Carnivora</taxon>
        <taxon>Caniformia</taxon>
        <taxon>Canidae</taxon>
        <taxon>Canis</taxon>
    </lineage>
</organism>
<dbReference type="PANTHER" id="PTHR38502">
    <property type="entry name" value="OVEREXPRESSED IN COLON CARCINOMA 1 PROTEIN"/>
    <property type="match status" value="1"/>
</dbReference>